<evidence type="ECO:0000313" key="2">
    <source>
        <dbReference type="Proteomes" id="UP000250744"/>
    </source>
</evidence>
<proteinExistence type="predicted"/>
<keyword evidence="2" id="KW-1185">Reference proteome</keyword>
<protein>
    <submittedName>
        <fullName evidence="1">Uncharacterized protein</fullName>
    </submittedName>
</protein>
<organism evidence="1 2">
    <name type="scientific">Nitrincola tibetensis</name>
    <dbReference type="NCBI Taxonomy" id="2219697"/>
    <lineage>
        <taxon>Bacteria</taxon>
        <taxon>Pseudomonadati</taxon>
        <taxon>Pseudomonadota</taxon>
        <taxon>Gammaproteobacteria</taxon>
        <taxon>Oceanospirillales</taxon>
        <taxon>Oceanospirillaceae</taxon>
        <taxon>Nitrincola</taxon>
    </lineage>
</organism>
<accession>A0A364NHQ5</accession>
<comment type="caution">
    <text evidence="1">The sequence shown here is derived from an EMBL/GenBank/DDBJ whole genome shotgun (WGS) entry which is preliminary data.</text>
</comment>
<dbReference type="RefSeq" id="WP_112160734.1">
    <property type="nucleotide sequence ID" value="NZ_QKRX01000037.1"/>
</dbReference>
<evidence type="ECO:0000313" key="1">
    <source>
        <dbReference type="EMBL" id="RAU16407.1"/>
    </source>
</evidence>
<sequence>MRFLVRFFFGLPARKADVEEIKETLPEIFEENNRYKRRRIRPLWWLLDATNQDIEAEIRHWVRSSEIDDEPRDSKPTRFCPRQDCPLKGEAEPQGEGAELDVSLLKLLSAGGGPNAKPPLNMFLDLVRKQHAEMGLVKEVILTDPYIYSDLSEDGIEGGFDNLIAYLQALNVDSDSTFTIKMNPSPKRATKKAKEALYKKIRKSYPNASLGNYSPKCSFHDRFYIVRDDKGQLGGVFGPSLNGLSSNAIVLMGDLNGQQVLKKLSAWL</sequence>
<name>A0A364NHQ5_9GAMM</name>
<gene>
    <name evidence="1" type="ORF">DN062_18370</name>
</gene>
<dbReference type="EMBL" id="QKRX01000037">
    <property type="protein sequence ID" value="RAU16407.1"/>
    <property type="molecule type" value="Genomic_DNA"/>
</dbReference>
<dbReference type="Proteomes" id="UP000250744">
    <property type="component" value="Unassembled WGS sequence"/>
</dbReference>
<dbReference type="AlphaFoldDB" id="A0A364NHQ5"/>
<dbReference type="OrthoDB" id="7062814at2"/>
<reference evidence="1 2" key="1">
    <citation type="submission" date="2018-06" db="EMBL/GenBank/DDBJ databases">
        <title>Nitrincola tibetense sp. nov., isolated from Lake XuguoCo on Tibetan Plateau.</title>
        <authorList>
            <person name="Xing P."/>
        </authorList>
    </citation>
    <scope>NUCLEOTIDE SEQUENCE [LARGE SCALE GENOMIC DNA]</scope>
    <source>
        <strain evidence="2">xg18</strain>
    </source>
</reference>